<reference evidence="1" key="1">
    <citation type="submission" date="2013-07" db="EMBL/GenBank/DDBJ databases">
        <title>The genome of Eucalyptus grandis.</title>
        <authorList>
            <person name="Schmutz J."/>
            <person name="Hayes R."/>
            <person name="Myburg A."/>
            <person name="Tuskan G."/>
            <person name="Grattapaglia D."/>
            <person name="Rokhsar D.S."/>
        </authorList>
    </citation>
    <scope>NUCLEOTIDE SEQUENCE</scope>
    <source>
        <tissue evidence="1">Leaf extractions</tissue>
    </source>
</reference>
<dbReference type="Gramene" id="KCW63081">
    <property type="protein sequence ID" value="KCW63081"/>
    <property type="gene ID" value="EUGRSUZ_G00681"/>
</dbReference>
<accession>A0A059BB17</accession>
<sequence length="76" mass="8834">MRGTELSLSNCGFASRKWKMPAIAVMFRSSYKSWEMKCIDPRVLGFVRQQNLIKFVKFMAVPMHIHHCGVWGETKV</sequence>
<proteinExistence type="predicted"/>
<gene>
    <name evidence="1" type="ORF">EUGRSUZ_G00681</name>
</gene>
<dbReference type="EMBL" id="KK198759">
    <property type="protein sequence ID" value="KCW63081.1"/>
    <property type="molecule type" value="Genomic_DNA"/>
</dbReference>
<protein>
    <submittedName>
        <fullName evidence="1">Uncharacterized protein</fullName>
    </submittedName>
</protein>
<dbReference type="AlphaFoldDB" id="A0A059BB17"/>
<dbReference type="InParanoid" id="A0A059BB17"/>
<evidence type="ECO:0000313" key="1">
    <source>
        <dbReference type="EMBL" id="KCW63081.1"/>
    </source>
</evidence>
<organism evidence="1">
    <name type="scientific">Eucalyptus grandis</name>
    <name type="common">Flooded gum</name>
    <dbReference type="NCBI Taxonomy" id="71139"/>
    <lineage>
        <taxon>Eukaryota</taxon>
        <taxon>Viridiplantae</taxon>
        <taxon>Streptophyta</taxon>
        <taxon>Embryophyta</taxon>
        <taxon>Tracheophyta</taxon>
        <taxon>Spermatophyta</taxon>
        <taxon>Magnoliopsida</taxon>
        <taxon>eudicotyledons</taxon>
        <taxon>Gunneridae</taxon>
        <taxon>Pentapetalae</taxon>
        <taxon>rosids</taxon>
        <taxon>malvids</taxon>
        <taxon>Myrtales</taxon>
        <taxon>Myrtaceae</taxon>
        <taxon>Myrtoideae</taxon>
        <taxon>Eucalypteae</taxon>
        <taxon>Eucalyptus</taxon>
    </lineage>
</organism>
<name>A0A059BB17_EUCGR</name>